<evidence type="ECO:0000259" key="7">
    <source>
        <dbReference type="PROSITE" id="PS50115"/>
    </source>
</evidence>
<keyword evidence="3 5" id="KW-0863">Zinc-finger</keyword>
<gene>
    <name evidence="8" type="ORF">GSOID_T00004066001</name>
</gene>
<proteinExistence type="predicted"/>
<dbReference type="InParanoid" id="E4XU86"/>
<dbReference type="OrthoDB" id="73919at2759"/>
<dbReference type="GO" id="GO:0008270">
    <property type="term" value="F:zinc ion binding"/>
    <property type="evidence" value="ECO:0007669"/>
    <property type="project" value="UniProtKB-KW"/>
</dbReference>
<dbReference type="PROSITE" id="PS50115">
    <property type="entry name" value="ARFGAP"/>
    <property type="match status" value="1"/>
</dbReference>
<dbReference type="InterPro" id="IPR037278">
    <property type="entry name" value="ARFGAP/RecO"/>
</dbReference>
<keyword evidence="1" id="KW-0343">GTPase activation</keyword>
<feature type="compositionally biased region" description="Polar residues" evidence="6">
    <location>
        <begin position="247"/>
        <end position="274"/>
    </location>
</feature>
<feature type="compositionally biased region" description="Polar residues" evidence="6">
    <location>
        <begin position="159"/>
        <end position="168"/>
    </location>
</feature>
<evidence type="ECO:0000256" key="4">
    <source>
        <dbReference type="ARBA" id="ARBA00022833"/>
    </source>
</evidence>
<evidence type="ECO:0000256" key="6">
    <source>
        <dbReference type="SAM" id="MobiDB-lite"/>
    </source>
</evidence>
<keyword evidence="2" id="KW-0479">Metal-binding</keyword>
<feature type="compositionally biased region" description="Polar residues" evidence="6">
    <location>
        <begin position="416"/>
        <end position="451"/>
    </location>
</feature>
<dbReference type="CDD" id="cd08839">
    <property type="entry name" value="ArfGap_SMAP"/>
    <property type="match status" value="1"/>
</dbReference>
<feature type="domain" description="Arf-GAP" evidence="7">
    <location>
        <begin position="13"/>
        <end position="133"/>
    </location>
</feature>
<name>E4XU86_OIKDI</name>
<dbReference type="EMBL" id="FN653174">
    <property type="protein sequence ID" value="CBY13283.1"/>
    <property type="molecule type" value="Genomic_DNA"/>
</dbReference>
<dbReference type="FunCoup" id="E4XU86">
    <property type="interactions" value="286"/>
</dbReference>
<evidence type="ECO:0000256" key="3">
    <source>
        <dbReference type="ARBA" id="ARBA00022771"/>
    </source>
</evidence>
<dbReference type="FunFam" id="1.10.220.150:FF:000009">
    <property type="entry name" value="stromal membrane-associated protein 1 isoform X1"/>
    <property type="match status" value="1"/>
</dbReference>
<dbReference type="Pfam" id="PF01412">
    <property type="entry name" value="ArfGap"/>
    <property type="match status" value="1"/>
</dbReference>
<accession>E4XU86</accession>
<evidence type="ECO:0000313" key="9">
    <source>
        <dbReference type="Proteomes" id="UP000001307"/>
    </source>
</evidence>
<dbReference type="PANTHER" id="PTHR45705">
    <property type="entry name" value="FI20236P1"/>
    <property type="match status" value="1"/>
</dbReference>
<feature type="compositionally biased region" description="Polar residues" evidence="6">
    <location>
        <begin position="397"/>
        <end position="409"/>
    </location>
</feature>
<dbReference type="Proteomes" id="UP000001307">
    <property type="component" value="Unassembled WGS sequence"/>
</dbReference>
<dbReference type="SMART" id="SM00105">
    <property type="entry name" value="ArfGap"/>
    <property type="match status" value="1"/>
</dbReference>
<dbReference type="SUPFAM" id="SSF57863">
    <property type="entry name" value="ArfGap/RecO-like zinc finger"/>
    <property type="match status" value="1"/>
</dbReference>
<dbReference type="InterPro" id="IPR038508">
    <property type="entry name" value="ArfGAP_dom_sf"/>
</dbReference>
<dbReference type="InterPro" id="IPR051718">
    <property type="entry name" value="ARF_GTPase-activating"/>
</dbReference>
<dbReference type="PANTHER" id="PTHR45705:SF1">
    <property type="entry name" value="FI20236P1"/>
    <property type="match status" value="1"/>
</dbReference>
<dbReference type="AlphaFoldDB" id="E4XU86"/>
<organism evidence="8">
    <name type="scientific">Oikopleura dioica</name>
    <name type="common">Tunicate</name>
    <dbReference type="NCBI Taxonomy" id="34765"/>
    <lineage>
        <taxon>Eukaryota</taxon>
        <taxon>Metazoa</taxon>
        <taxon>Chordata</taxon>
        <taxon>Tunicata</taxon>
        <taxon>Appendicularia</taxon>
        <taxon>Copelata</taxon>
        <taxon>Oikopleuridae</taxon>
        <taxon>Oikopleura</taxon>
    </lineage>
</organism>
<feature type="compositionally biased region" description="Low complexity" evidence="6">
    <location>
        <begin position="136"/>
        <end position="153"/>
    </location>
</feature>
<protein>
    <recommendedName>
        <fullName evidence="7">Arf-GAP domain-containing protein</fullName>
    </recommendedName>
</protein>
<dbReference type="Gene3D" id="1.10.220.150">
    <property type="entry name" value="Arf GTPase activating protein"/>
    <property type="match status" value="1"/>
</dbReference>
<dbReference type="InterPro" id="IPR001164">
    <property type="entry name" value="ArfGAP_dom"/>
</dbReference>
<evidence type="ECO:0000256" key="1">
    <source>
        <dbReference type="ARBA" id="ARBA00022468"/>
    </source>
</evidence>
<keyword evidence="9" id="KW-1185">Reference proteome</keyword>
<evidence type="ECO:0000256" key="5">
    <source>
        <dbReference type="PROSITE-ProRule" id="PRU00288"/>
    </source>
</evidence>
<dbReference type="PRINTS" id="PR00405">
    <property type="entry name" value="REVINTRACTNG"/>
</dbReference>
<keyword evidence="4" id="KW-0862">Zinc</keyword>
<evidence type="ECO:0000256" key="2">
    <source>
        <dbReference type="ARBA" id="ARBA00022723"/>
    </source>
</evidence>
<feature type="compositionally biased region" description="Polar residues" evidence="6">
    <location>
        <begin position="194"/>
        <end position="203"/>
    </location>
</feature>
<reference evidence="8" key="1">
    <citation type="journal article" date="2010" name="Science">
        <title>Plasticity of animal genome architecture unmasked by rapid evolution of a pelagic tunicate.</title>
        <authorList>
            <person name="Denoeud F."/>
            <person name="Henriet S."/>
            <person name="Mungpakdee S."/>
            <person name="Aury J.M."/>
            <person name="Da Silva C."/>
            <person name="Brinkmann H."/>
            <person name="Mikhaleva J."/>
            <person name="Olsen L.C."/>
            <person name="Jubin C."/>
            <person name="Canestro C."/>
            <person name="Bouquet J.M."/>
            <person name="Danks G."/>
            <person name="Poulain J."/>
            <person name="Campsteijn C."/>
            <person name="Adamski M."/>
            <person name="Cross I."/>
            <person name="Yadetie F."/>
            <person name="Muffato M."/>
            <person name="Louis A."/>
            <person name="Butcher S."/>
            <person name="Tsagkogeorga G."/>
            <person name="Konrad A."/>
            <person name="Singh S."/>
            <person name="Jensen M.F."/>
            <person name="Cong E.H."/>
            <person name="Eikeseth-Otteraa H."/>
            <person name="Noel B."/>
            <person name="Anthouard V."/>
            <person name="Porcel B.M."/>
            <person name="Kachouri-Lafond R."/>
            <person name="Nishino A."/>
            <person name="Ugolini M."/>
            <person name="Chourrout P."/>
            <person name="Nishida H."/>
            <person name="Aasland R."/>
            <person name="Huzurbazar S."/>
            <person name="Westhof E."/>
            <person name="Delsuc F."/>
            <person name="Lehrach H."/>
            <person name="Reinhardt R."/>
            <person name="Weissenbach J."/>
            <person name="Roy S.W."/>
            <person name="Artiguenave F."/>
            <person name="Postlethwait J.H."/>
            <person name="Manak J.R."/>
            <person name="Thompson E.M."/>
            <person name="Jaillon O."/>
            <person name="Du Pasquier L."/>
            <person name="Boudinot P."/>
            <person name="Liberles D.A."/>
            <person name="Volff J.N."/>
            <person name="Philippe H."/>
            <person name="Lenhard B."/>
            <person name="Roest Crollius H."/>
            <person name="Wincker P."/>
            <person name="Chourrout D."/>
        </authorList>
    </citation>
    <scope>NUCLEOTIDE SEQUENCE [LARGE SCALE GENOMIC DNA]</scope>
</reference>
<feature type="region of interest" description="Disordered" evidence="6">
    <location>
        <begin position="136"/>
        <end position="275"/>
    </location>
</feature>
<dbReference type="GO" id="GO:0005096">
    <property type="term" value="F:GTPase activator activity"/>
    <property type="evidence" value="ECO:0007669"/>
    <property type="project" value="UniProtKB-KW"/>
</dbReference>
<feature type="compositionally biased region" description="Low complexity" evidence="6">
    <location>
        <begin position="216"/>
        <end position="229"/>
    </location>
</feature>
<sequence length="451" mass="48550">MAPQSKSQNEKHKMILNQLLQKEENKYCADCKTKSPRWASWNLGIFMCIRCSGIHRGMGVHISKVKSVNLDTWTPEQMQSICSKGNEWGKNFYEANLASSFTRPVNDDSKMERFIREKYEKKKYCASKQPALNSVSLSTASSRSSNQQRQQVSVPLPKQNASRDTATSAIPRARGARSGVTSPIEKIDNGLPQAVSTQAQAAPSSGFDDLLGLGSPAQAAPAQAPAQAPVSTQSPVDDIFGDFTSAEAPNTQSSAPTHQGANLEQSNGASQPGKKSNADILALFGAAPAAAPNPMQGFGQMNQANQFGGNPMPQQGFSQQSPMGLSQQAQPFGNQSAFPQQQPFNTMHANPMHANPLGQMNNFGSFQMGNQFNQGVQPSQAAFNAANPFMTHSNIAQPPQQPAHNSLDQLNIGMGNLSTSRSQPSSNPFASMENKPNQHSTQNNLNIDLFG</sequence>
<dbReference type="GO" id="GO:0005737">
    <property type="term" value="C:cytoplasm"/>
    <property type="evidence" value="ECO:0007669"/>
    <property type="project" value="TreeGrafter"/>
</dbReference>
<evidence type="ECO:0000313" key="8">
    <source>
        <dbReference type="EMBL" id="CBY13283.1"/>
    </source>
</evidence>
<dbReference type="InterPro" id="IPR044732">
    <property type="entry name" value="ArfGAP_SMAP1-like"/>
</dbReference>
<feature type="region of interest" description="Disordered" evidence="6">
    <location>
        <begin position="397"/>
        <end position="451"/>
    </location>
</feature>
<feature type="region of interest" description="Disordered" evidence="6">
    <location>
        <begin position="314"/>
        <end position="334"/>
    </location>
</feature>